<evidence type="ECO:0000313" key="2">
    <source>
        <dbReference type="Proteomes" id="UP000821865"/>
    </source>
</evidence>
<gene>
    <name evidence="1" type="ORF">HPB49_022588</name>
</gene>
<sequence>MKSVEYEVRLELSAHERKIVQAYCTCKAGCRGWCKHGAALALYVNNHQHTSCTDLPCAWQKPSTRPTLDTKKSISELFPSRPIIKPILRPLSPTVVHSQFPDVNCAFRWHTERHLRITSSSAHRIKTRLNNYKTLASSLVRPRFFSSAATSYGKQMETEARAELSTALGAVIHEVGLFIHPEQPWLCCSPDGILDSDGRMCLVEIKCPFSLKDKKLIDHEHEESFVPYIHYKHKGEGKRSLGGKGRLTAELVDRLAVYYGRALKSHVGDVEAMSRAVMATFYHVTSTDSCPNHALCPAVQAAVAEAVLRFNASNEYAAAAVLAQLDMNITPTGSSRAKEKDLRRSASSSKKRAASLGLAKAVKKKHHDSMHPDYSPGFVLDSATGQDPTAEMPPAAAADIIHHLRASGVNIPTIVWTV</sequence>
<name>A0ACB8D0V1_DERSI</name>
<comment type="caution">
    <text evidence="1">The sequence shown here is derived from an EMBL/GenBank/DDBJ whole genome shotgun (WGS) entry which is preliminary data.</text>
</comment>
<protein>
    <submittedName>
        <fullName evidence="1">Uncharacterized protein</fullName>
    </submittedName>
</protein>
<accession>A0ACB8D0V1</accession>
<keyword evidence="2" id="KW-1185">Reference proteome</keyword>
<evidence type="ECO:0000313" key="1">
    <source>
        <dbReference type="EMBL" id="KAH7954892.1"/>
    </source>
</evidence>
<organism evidence="1 2">
    <name type="scientific">Dermacentor silvarum</name>
    <name type="common">Tick</name>
    <dbReference type="NCBI Taxonomy" id="543639"/>
    <lineage>
        <taxon>Eukaryota</taxon>
        <taxon>Metazoa</taxon>
        <taxon>Ecdysozoa</taxon>
        <taxon>Arthropoda</taxon>
        <taxon>Chelicerata</taxon>
        <taxon>Arachnida</taxon>
        <taxon>Acari</taxon>
        <taxon>Parasitiformes</taxon>
        <taxon>Ixodida</taxon>
        <taxon>Ixodoidea</taxon>
        <taxon>Ixodidae</taxon>
        <taxon>Rhipicephalinae</taxon>
        <taxon>Dermacentor</taxon>
    </lineage>
</organism>
<reference evidence="1" key="1">
    <citation type="submission" date="2020-05" db="EMBL/GenBank/DDBJ databases">
        <title>Large-scale comparative analyses of tick genomes elucidate their genetic diversity and vector capacities.</title>
        <authorList>
            <person name="Jia N."/>
            <person name="Wang J."/>
            <person name="Shi W."/>
            <person name="Du L."/>
            <person name="Sun Y."/>
            <person name="Zhan W."/>
            <person name="Jiang J."/>
            <person name="Wang Q."/>
            <person name="Zhang B."/>
            <person name="Ji P."/>
            <person name="Sakyi L.B."/>
            <person name="Cui X."/>
            <person name="Yuan T."/>
            <person name="Jiang B."/>
            <person name="Yang W."/>
            <person name="Lam T.T.-Y."/>
            <person name="Chang Q."/>
            <person name="Ding S."/>
            <person name="Wang X."/>
            <person name="Zhu J."/>
            <person name="Ruan X."/>
            <person name="Zhao L."/>
            <person name="Wei J."/>
            <person name="Que T."/>
            <person name="Du C."/>
            <person name="Cheng J."/>
            <person name="Dai P."/>
            <person name="Han X."/>
            <person name="Huang E."/>
            <person name="Gao Y."/>
            <person name="Liu J."/>
            <person name="Shao H."/>
            <person name="Ye R."/>
            <person name="Li L."/>
            <person name="Wei W."/>
            <person name="Wang X."/>
            <person name="Wang C."/>
            <person name="Yang T."/>
            <person name="Huo Q."/>
            <person name="Li W."/>
            <person name="Guo W."/>
            <person name="Chen H."/>
            <person name="Zhou L."/>
            <person name="Ni X."/>
            <person name="Tian J."/>
            <person name="Zhou Y."/>
            <person name="Sheng Y."/>
            <person name="Liu T."/>
            <person name="Pan Y."/>
            <person name="Xia L."/>
            <person name="Li J."/>
            <person name="Zhao F."/>
            <person name="Cao W."/>
        </authorList>
    </citation>
    <scope>NUCLEOTIDE SEQUENCE</scope>
    <source>
        <strain evidence="1">Dsil-2018</strain>
    </source>
</reference>
<proteinExistence type="predicted"/>
<dbReference type="EMBL" id="CM023473">
    <property type="protein sequence ID" value="KAH7954892.1"/>
    <property type="molecule type" value="Genomic_DNA"/>
</dbReference>
<dbReference type="Proteomes" id="UP000821865">
    <property type="component" value="Chromosome 4"/>
</dbReference>